<evidence type="ECO:0000313" key="2">
    <source>
        <dbReference type="EMBL" id="RFU41190.1"/>
    </source>
</evidence>
<keyword evidence="3" id="KW-1185">Reference proteome</keyword>
<sequence length="177" mass="19353">MSHDDRTIPPVGREPAPSSARDAVSAVPALVARQVCSLVDPLALVSLLSPDDAGTTLDMHEGQIGVLPFRPGLTCPGRAWSGRLDWAALILYPATTKPVKYPISEDRLATDAAQAKVYLFPAHIFTERAWREGGTFQHIDHRNDTQPGVFWVNLEDAPARGDLDPYEIANPFITDRS</sequence>
<dbReference type="EMBL" id="QURH01000226">
    <property type="protein sequence ID" value="RFU41190.1"/>
    <property type="molecule type" value="Genomic_DNA"/>
</dbReference>
<evidence type="ECO:0000256" key="1">
    <source>
        <dbReference type="SAM" id="MobiDB-lite"/>
    </source>
</evidence>
<protein>
    <submittedName>
        <fullName evidence="2">Uncharacterized protein</fullName>
    </submittedName>
</protein>
<feature type="region of interest" description="Disordered" evidence="1">
    <location>
        <begin position="1"/>
        <end position="20"/>
    </location>
</feature>
<reference evidence="2 3" key="1">
    <citation type="submission" date="2018-08" db="EMBL/GenBank/DDBJ databases">
        <title>Actinomadura jelena sp. nov., a novel Actinomycete isolated from soil in Chad.</title>
        <authorList>
            <person name="Shi L."/>
        </authorList>
    </citation>
    <scope>NUCLEOTIDE SEQUENCE [LARGE SCALE GENOMIC DNA]</scope>
    <source>
        <strain evidence="2 3">NEAU-G17</strain>
    </source>
</reference>
<organism evidence="2 3">
    <name type="scientific">Actinomadura logoneensis</name>
    <dbReference type="NCBI Taxonomy" id="2293572"/>
    <lineage>
        <taxon>Bacteria</taxon>
        <taxon>Bacillati</taxon>
        <taxon>Actinomycetota</taxon>
        <taxon>Actinomycetes</taxon>
        <taxon>Streptosporangiales</taxon>
        <taxon>Thermomonosporaceae</taxon>
        <taxon>Actinomadura</taxon>
    </lineage>
</organism>
<dbReference type="AlphaFoldDB" id="A0A372JML1"/>
<comment type="caution">
    <text evidence="2">The sequence shown here is derived from an EMBL/GenBank/DDBJ whole genome shotgun (WGS) entry which is preliminary data.</text>
</comment>
<accession>A0A372JML1</accession>
<dbReference type="RefSeq" id="WP_117357727.1">
    <property type="nucleotide sequence ID" value="NZ_QURH01000226.1"/>
</dbReference>
<dbReference type="Proteomes" id="UP000261811">
    <property type="component" value="Unassembled WGS sequence"/>
</dbReference>
<proteinExistence type="predicted"/>
<dbReference type="OrthoDB" id="4697614at2"/>
<name>A0A372JML1_9ACTN</name>
<evidence type="ECO:0000313" key="3">
    <source>
        <dbReference type="Proteomes" id="UP000261811"/>
    </source>
</evidence>
<gene>
    <name evidence="2" type="ORF">DZF91_12970</name>
</gene>